<protein>
    <submittedName>
        <fullName evidence="2">Uncharacterized protein</fullName>
    </submittedName>
</protein>
<name>A0A494X3F9_9BURK</name>
<keyword evidence="3" id="KW-1185">Reference proteome</keyword>
<accession>A0A494X3F9</accession>
<evidence type="ECO:0000256" key="1">
    <source>
        <dbReference type="SAM" id="SignalP"/>
    </source>
</evidence>
<feature type="signal peptide" evidence="1">
    <location>
        <begin position="1"/>
        <end position="21"/>
    </location>
</feature>
<dbReference type="EMBL" id="RBZV01000010">
    <property type="protein sequence ID" value="RKP45225.1"/>
    <property type="molecule type" value="Genomic_DNA"/>
</dbReference>
<dbReference type="AlphaFoldDB" id="A0A494X3F9"/>
<evidence type="ECO:0000313" key="3">
    <source>
        <dbReference type="Proteomes" id="UP000280434"/>
    </source>
</evidence>
<reference evidence="2 3" key="1">
    <citation type="submission" date="2018-10" db="EMBL/GenBank/DDBJ databases">
        <title>Paraburkholderia sp. 7MK8-2, isolated from soil.</title>
        <authorList>
            <person name="Gao Z.-H."/>
            <person name="Qiu L.-H."/>
        </authorList>
    </citation>
    <scope>NUCLEOTIDE SEQUENCE [LARGE SCALE GENOMIC DNA]</scope>
    <source>
        <strain evidence="2 3">7MK8-2</strain>
    </source>
</reference>
<organism evidence="2 3">
    <name type="scientific">Trinickia fusca</name>
    <dbReference type="NCBI Taxonomy" id="2419777"/>
    <lineage>
        <taxon>Bacteria</taxon>
        <taxon>Pseudomonadati</taxon>
        <taxon>Pseudomonadota</taxon>
        <taxon>Betaproteobacteria</taxon>
        <taxon>Burkholderiales</taxon>
        <taxon>Burkholderiaceae</taxon>
        <taxon>Trinickia</taxon>
    </lineage>
</organism>
<evidence type="ECO:0000313" key="2">
    <source>
        <dbReference type="EMBL" id="RKP45225.1"/>
    </source>
</evidence>
<proteinExistence type="predicted"/>
<gene>
    <name evidence="2" type="ORF">D7S89_20570</name>
</gene>
<feature type="chain" id="PRO_5019737841" evidence="1">
    <location>
        <begin position="22"/>
        <end position="154"/>
    </location>
</feature>
<dbReference type="Proteomes" id="UP000280434">
    <property type="component" value="Unassembled WGS sequence"/>
</dbReference>
<sequence length="154" mass="16793">MKNFLARAVMASIFFSPIASRAFDGVVTLTSRDVPYEASITLREAGKGSDGKRKVAYQVKLKSTTCQSVISGQATFFTRRDDPMTVLGGDLVKTSVYRDDGDNGHVELVMDVESKKPRFASVDIDNPKTTPSGCVDKKGDGWNFFDWPGASKGK</sequence>
<keyword evidence="1" id="KW-0732">Signal</keyword>
<comment type="caution">
    <text evidence="2">The sequence shown here is derived from an EMBL/GenBank/DDBJ whole genome shotgun (WGS) entry which is preliminary data.</text>
</comment>
<dbReference type="RefSeq" id="WP_121280575.1">
    <property type="nucleotide sequence ID" value="NZ_RBZV01000010.1"/>
</dbReference>